<evidence type="ECO:0000256" key="8">
    <source>
        <dbReference type="PROSITE-ProRule" id="PRU00169"/>
    </source>
</evidence>
<evidence type="ECO:0000256" key="9">
    <source>
        <dbReference type="PROSITE-ProRule" id="PRU01091"/>
    </source>
</evidence>
<keyword evidence="13" id="KW-1185">Reference proteome</keyword>
<evidence type="ECO:0000256" key="2">
    <source>
        <dbReference type="ARBA" id="ARBA00022490"/>
    </source>
</evidence>
<evidence type="ECO:0000259" key="10">
    <source>
        <dbReference type="PROSITE" id="PS50110"/>
    </source>
</evidence>
<evidence type="ECO:0000313" key="13">
    <source>
        <dbReference type="Proteomes" id="UP000019460"/>
    </source>
</evidence>
<dbReference type="CDD" id="cd00383">
    <property type="entry name" value="trans_reg_C"/>
    <property type="match status" value="1"/>
</dbReference>
<dbReference type="PATRIC" id="fig|1249627.3.peg.1119"/>
<dbReference type="Gene3D" id="1.10.10.10">
    <property type="entry name" value="Winged helix-like DNA-binding domain superfamily/Winged helix DNA-binding domain"/>
    <property type="match status" value="1"/>
</dbReference>
<dbReference type="STRING" id="1249627.D779_0544"/>
<evidence type="ECO:0000256" key="3">
    <source>
        <dbReference type="ARBA" id="ARBA00022553"/>
    </source>
</evidence>
<dbReference type="Proteomes" id="UP000019460">
    <property type="component" value="Unassembled WGS sequence"/>
</dbReference>
<dbReference type="SUPFAM" id="SSF52172">
    <property type="entry name" value="CheY-like"/>
    <property type="match status" value="1"/>
</dbReference>
<proteinExistence type="predicted"/>
<dbReference type="PANTHER" id="PTHR48111">
    <property type="entry name" value="REGULATOR OF RPOS"/>
    <property type="match status" value="1"/>
</dbReference>
<dbReference type="GO" id="GO:0032993">
    <property type="term" value="C:protein-DNA complex"/>
    <property type="evidence" value="ECO:0007669"/>
    <property type="project" value="TreeGrafter"/>
</dbReference>
<dbReference type="EMBL" id="AONC01000015">
    <property type="protein sequence ID" value="EXJ16075.1"/>
    <property type="molecule type" value="Genomic_DNA"/>
</dbReference>
<evidence type="ECO:0000256" key="7">
    <source>
        <dbReference type="ARBA" id="ARBA00023163"/>
    </source>
</evidence>
<dbReference type="SMART" id="SM00448">
    <property type="entry name" value="REC"/>
    <property type="match status" value="1"/>
</dbReference>
<dbReference type="CDD" id="cd17574">
    <property type="entry name" value="REC_OmpR"/>
    <property type="match status" value="1"/>
</dbReference>
<keyword evidence="7" id="KW-0804">Transcription</keyword>
<keyword evidence="4" id="KW-0902">Two-component regulatory system</keyword>
<dbReference type="Gene3D" id="3.40.50.2300">
    <property type="match status" value="1"/>
</dbReference>
<keyword evidence="6 9" id="KW-0238">DNA-binding</keyword>
<dbReference type="PROSITE" id="PS51755">
    <property type="entry name" value="OMPR_PHOB"/>
    <property type="match status" value="1"/>
</dbReference>
<evidence type="ECO:0000256" key="1">
    <source>
        <dbReference type="ARBA" id="ARBA00004496"/>
    </source>
</evidence>
<dbReference type="InterPro" id="IPR001789">
    <property type="entry name" value="Sig_transdc_resp-reg_receiver"/>
</dbReference>
<dbReference type="InterPro" id="IPR036388">
    <property type="entry name" value="WH-like_DNA-bd_sf"/>
</dbReference>
<dbReference type="FunFam" id="3.40.50.2300:FF:000021">
    <property type="entry name" value="Two-component system response regulator KdpE"/>
    <property type="match status" value="1"/>
</dbReference>
<evidence type="ECO:0000259" key="11">
    <source>
        <dbReference type="PROSITE" id="PS51755"/>
    </source>
</evidence>
<dbReference type="AlphaFoldDB" id="W9W0C0"/>
<feature type="domain" description="Response regulatory" evidence="10">
    <location>
        <begin position="7"/>
        <end position="120"/>
    </location>
</feature>
<evidence type="ECO:0000313" key="12">
    <source>
        <dbReference type="EMBL" id="EXJ16075.1"/>
    </source>
</evidence>
<dbReference type="NCBIfam" id="NF008296">
    <property type="entry name" value="PRK11083.1"/>
    <property type="match status" value="1"/>
</dbReference>
<accession>W9W0C0</accession>
<keyword evidence="3 8" id="KW-0597">Phosphoprotein</keyword>
<dbReference type="PROSITE" id="PS50110">
    <property type="entry name" value="RESPONSE_REGULATORY"/>
    <property type="match status" value="1"/>
</dbReference>
<organism evidence="12 13">
    <name type="scientific">Imhoffiella purpurea</name>
    <dbReference type="NCBI Taxonomy" id="1249627"/>
    <lineage>
        <taxon>Bacteria</taxon>
        <taxon>Pseudomonadati</taxon>
        <taxon>Pseudomonadota</taxon>
        <taxon>Gammaproteobacteria</taxon>
        <taxon>Chromatiales</taxon>
        <taxon>Chromatiaceae</taxon>
        <taxon>Imhoffiella</taxon>
    </lineage>
</organism>
<protein>
    <submittedName>
        <fullName evidence="12">Two-component response regulator CreB</fullName>
    </submittedName>
</protein>
<sequence length="234" mass="26506">MQAQPSRILIVEDEQAIADTLVYALRTEGFATRHCQLGREGLDLALRGEADLMVLDVGLPDMNGFELCRELRRVNEMPVLFLTARSDEIDRILGLELGADDYVVKPFSPREVAVRVKRILRRFSQIPSQDPGSRPGQGGPFEVDPVRRAIRYCGRPLDLTRYEYELLAILVASPGRVFSRAQLMEQVWTHPEHSLERTVDTHIKTLRAKLRAVRADLDPIRTHRGIGYALEIPA</sequence>
<dbReference type="InterPro" id="IPR011006">
    <property type="entry name" value="CheY-like_superfamily"/>
</dbReference>
<feature type="DNA-binding region" description="OmpR/PhoB-type" evidence="9">
    <location>
        <begin position="133"/>
        <end position="232"/>
    </location>
</feature>
<keyword evidence="5" id="KW-0805">Transcription regulation</keyword>
<dbReference type="eggNOG" id="COG0745">
    <property type="taxonomic scope" value="Bacteria"/>
</dbReference>
<dbReference type="Pfam" id="PF00072">
    <property type="entry name" value="Response_reg"/>
    <property type="match status" value="1"/>
</dbReference>
<evidence type="ECO:0000256" key="5">
    <source>
        <dbReference type="ARBA" id="ARBA00023015"/>
    </source>
</evidence>
<comment type="caution">
    <text evidence="12">The sequence shown here is derived from an EMBL/GenBank/DDBJ whole genome shotgun (WGS) entry which is preliminary data.</text>
</comment>
<dbReference type="GO" id="GO:0042802">
    <property type="term" value="F:identical protein binding"/>
    <property type="evidence" value="ECO:0007669"/>
    <property type="project" value="UniProtKB-ARBA"/>
</dbReference>
<dbReference type="GO" id="GO:0045893">
    <property type="term" value="P:positive regulation of DNA-templated transcription"/>
    <property type="evidence" value="ECO:0007669"/>
    <property type="project" value="UniProtKB-ARBA"/>
</dbReference>
<dbReference type="SUPFAM" id="SSF46894">
    <property type="entry name" value="C-terminal effector domain of the bipartite response regulators"/>
    <property type="match status" value="1"/>
</dbReference>
<gene>
    <name evidence="12" type="ORF">D779_0544</name>
</gene>
<keyword evidence="2" id="KW-0963">Cytoplasm</keyword>
<dbReference type="Pfam" id="PF00486">
    <property type="entry name" value="Trans_reg_C"/>
    <property type="match status" value="1"/>
</dbReference>
<dbReference type="OrthoDB" id="9802426at2"/>
<dbReference type="InterPro" id="IPR016032">
    <property type="entry name" value="Sig_transdc_resp-reg_C-effctor"/>
</dbReference>
<dbReference type="PANTHER" id="PTHR48111:SF6">
    <property type="entry name" value="TRANSCRIPTIONAL REGULATORY PROTEIN CREB"/>
    <property type="match status" value="1"/>
</dbReference>
<dbReference type="GO" id="GO:0000156">
    <property type="term" value="F:phosphorelay response regulator activity"/>
    <property type="evidence" value="ECO:0007669"/>
    <property type="project" value="TreeGrafter"/>
</dbReference>
<dbReference type="InterPro" id="IPR001867">
    <property type="entry name" value="OmpR/PhoB-type_DNA-bd"/>
</dbReference>
<reference evidence="12 13" key="1">
    <citation type="submission" date="2012-11" db="EMBL/GenBank/DDBJ databases">
        <title>Genome assembly of Thiorhodococcus sp. AK35.</title>
        <authorList>
            <person name="Nupur N."/>
            <person name="Khatri I."/>
            <person name="Subramanian S."/>
            <person name="Pinnaka A."/>
        </authorList>
    </citation>
    <scope>NUCLEOTIDE SEQUENCE [LARGE SCALE GENOMIC DNA]</scope>
    <source>
        <strain evidence="12 13">AK35</strain>
    </source>
</reference>
<feature type="modified residue" description="4-aspartylphosphate" evidence="8">
    <location>
        <position position="56"/>
    </location>
</feature>
<name>W9W0C0_9GAMM</name>
<dbReference type="GO" id="GO:0000987">
    <property type="term" value="F:cis-regulatory region sequence-specific DNA binding"/>
    <property type="evidence" value="ECO:0007669"/>
    <property type="project" value="UniProtKB-ARBA"/>
</dbReference>
<dbReference type="SMART" id="SM00862">
    <property type="entry name" value="Trans_reg_C"/>
    <property type="match status" value="1"/>
</dbReference>
<evidence type="ECO:0000256" key="4">
    <source>
        <dbReference type="ARBA" id="ARBA00023012"/>
    </source>
</evidence>
<dbReference type="GO" id="GO:0005829">
    <property type="term" value="C:cytosol"/>
    <property type="evidence" value="ECO:0007669"/>
    <property type="project" value="TreeGrafter"/>
</dbReference>
<dbReference type="RefSeq" id="WP_043750654.1">
    <property type="nucleotide sequence ID" value="NZ_AONC01000015.1"/>
</dbReference>
<evidence type="ECO:0000256" key="6">
    <source>
        <dbReference type="ARBA" id="ARBA00023125"/>
    </source>
</evidence>
<dbReference type="Gene3D" id="6.10.250.690">
    <property type="match status" value="1"/>
</dbReference>
<dbReference type="InterPro" id="IPR039420">
    <property type="entry name" value="WalR-like"/>
</dbReference>
<feature type="domain" description="OmpR/PhoB-type" evidence="11">
    <location>
        <begin position="133"/>
        <end position="232"/>
    </location>
</feature>
<comment type="subcellular location">
    <subcellularLocation>
        <location evidence="1">Cytoplasm</location>
    </subcellularLocation>
</comment>